<organism evidence="1 2">
    <name type="scientific">Lactuca saligna</name>
    <name type="common">Willowleaf lettuce</name>
    <dbReference type="NCBI Taxonomy" id="75948"/>
    <lineage>
        <taxon>Eukaryota</taxon>
        <taxon>Viridiplantae</taxon>
        <taxon>Streptophyta</taxon>
        <taxon>Embryophyta</taxon>
        <taxon>Tracheophyta</taxon>
        <taxon>Spermatophyta</taxon>
        <taxon>Magnoliopsida</taxon>
        <taxon>eudicotyledons</taxon>
        <taxon>Gunneridae</taxon>
        <taxon>Pentapetalae</taxon>
        <taxon>asterids</taxon>
        <taxon>campanulids</taxon>
        <taxon>Asterales</taxon>
        <taxon>Asteraceae</taxon>
        <taxon>Cichorioideae</taxon>
        <taxon>Cichorieae</taxon>
        <taxon>Lactucinae</taxon>
        <taxon>Lactuca</taxon>
    </lineage>
</organism>
<reference evidence="1" key="1">
    <citation type="submission" date="2023-04" db="EMBL/GenBank/DDBJ databases">
        <authorList>
            <person name="Vijverberg K."/>
            <person name="Xiong W."/>
            <person name="Schranz E."/>
        </authorList>
    </citation>
    <scope>NUCLEOTIDE SEQUENCE</scope>
</reference>
<dbReference type="Proteomes" id="UP001177003">
    <property type="component" value="Chromosome 0"/>
</dbReference>
<name>A0AA35Y1T3_LACSI</name>
<sequence length="243" mass="28362">MRTPFEIERNASMFYTRTVFRQVQNEMYLSMVSCTQISISTFDNVDECLVKEFINYIPSNANACQLDPEVENDDQWDIPIRESTYKDIIPTELLKKCFRYADSDENTQRVALDIFHTVDNCVSSLSNNRTKLKEYLDEIKQLEAKFISNFTTHEKGNKNKEFEKTLGVTIPTSVDIQNPGEIRNKGSGTKKRMKSLREVTIEKSKGSRCSYCRNGNDHDWRNCPVRKEDEKNNIFKERHGKKN</sequence>
<protein>
    <recommendedName>
        <fullName evidence="3">Protein FAR1-RELATED SEQUENCE</fullName>
    </recommendedName>
</protein>
<dbReference type="EMBL" id="OX465086">
    <property type="protein sequence ID" value="CAI9263759.1"/>
    <property type="molecule type" value="Genomic_DNA"/>
</dbReference>
<evidence type="ECO:0008006" key="3">
    <source>
        <dbReference type="Google" id="ProtNLM"/>
    </source>
</evidence>
<proteinExistence type="predicted"/>
<dbReference type="AlphaFoldDB" id="A0AA35Y1T3"/>
<keyword evidence="2" id="KW-1185">Reference proteome</keyword>
<accession>A0AA35Y1T3</accession>
<evidence type="ECO:0000313" key="1">
    <source>
        <dbReference type="EMBL" id="CAI9263759.1"/>
    </source>
</evidence>
<gene>
    <name evidence="1" type="ORF">LSALG_LOCUS4436</name>
</gene>
<evidence type="ECO:0000313" key="2">
    <source>
        <dbReference type="Proteomes" id="UP001177003"/>
    </source>
</evidence>